<keyword evidence="1" id="KW-0805">Transcription regulation</keyword>
<feature type="domain" description="HTH gntR-type" evidence="5">
    <location>
        <begin position="16"/>
        <end position="84"/>
    </location>
</feature>
<dbReference type="CDD" id="cd07377">
    <property type="entry name" value="WHTH_GntR"/>
    <property type="match status" value="1"/>
</dbReference>
<dbReference type="GO" id="GO:0003700">
    <property type="term" value="F:DNA-binding transcription factor activity"/>
    <property type="evidence" value="ECO:0007669"/>
    <property type="project" value="InterPro"/>
</dbReference>
<dbReference type="PANTHER" id="PTHR43537:SF5">
    <property type="entry name" value="UXU OPERON TRANSCRIPTIONAL REGULATOR"/>
    <property type="match status" value="1"/>
</dbReference>
<evidence type="ECO:0000256" key="1">
    <source>
        <dbReference type="ARBA" id="ARBA00023015"/>
    </source>
</evidence>
<evidence type="ECO:0000256" key="2">
    <source>
        <dbReference type="ARBA" id="ARBA00023125"/>
    </source>
</evidence>
<dbReference type="Pfam" id="PF07729">
    <property type="entry name" value="FCD"/>
    <property type="match status" value="1"/>
</dbReference>
<evidence type="ECO:0000313" key="6">
    <source>
        <dbReference type="EMBL" id="QIE56688.1"/>
    </source>
</evidence>
<dbReference type="Proteomes" id="UP000503336">
    <property type="component" value="Chromosome"/>
</dbReference>
<reference evidence="6 7" key="1">
    <citation type="submission" date="2020-02" db="EMBL/GenBank/DDBJ databases">
        <title>complete genome sequence of Rhodobacteraceae bacterium.</title>
        <authorList>
            <person name="Park J."/>
            <person name="Kim Y.-S."/>
            <person name="Kim K.-H."/>
        </authorList>
    </citation>
    <scope>NUCLEOTIDE SEQUENCE [LARGE SCALE GENOMIC DNA]</scope>
    <source>
        <strain evidence="6 7">RR4-56</strain>
    </source>
</reference>
<dbReference type="InterPro" id="IPR000524">
    <property type="entry name" value="Tscrpt_reg_HTH_GntR"/>
</dbReference>
<proteinExistence type="predicted"/>
<dbReference type="InterPro" id="IPR036390">
    <property type="entry name" value="WH_DNA-bd_sf"/>
</dbReference>
<protein>
    <submittedName>
        <fullName evidence="6">Transcriptional regulator NanR</fullName>
    </submittedName>
</protein>
<dbReference type="PROSITE" id="PS50949">
    <property type="entry name" value="HTH_GNTR"/>
    <property type="match status" value="1"/>
</dbReference>
<dbReference type="InterPro" id="IPR011711">
    <property type="entry name" value="GntR_C"/>
</dbReference>
<evidence type="ECO:0000313" key="7">
    <source>
        <dbReference type="Proteomes" id="UP000503336"/>
    </source>
</evidence>
<dbReference type="AlphaFoldDB" id="A0A7L5C0R7"/>
<dbReference type="SUPFAM" id="SSF46785">
    <property type="entry name" value="Winged helix' DNA-binding domain"/>
    <property type="match status" value="1"/>
</dbReference>
<evidence type="ECO:0000259" key="5">
    <source>
        <dbReference type="PROSITE" id="PS50949"/>
    </source>
</evidence>
<keyword evidence="2" id="KW-0238">DNA-binding</keyword>
<dbReference type="SMART" id="SM00895">
    <property type="entry name" value="FCD"/>
    <property type="match status" value="1"/>
</dbReference>
<dbReference type="NCBIfam" id="NF003011">
    <property type="entry name" value="PRK03837.1"/>
    <property type="match status" value="1"/>
</dbReference>
<gene>
    <name evidence="6" type="primary">nanR</name>
    <name evidence="6" type="ORF">G5B40_15365</name>
</gene>
<dbReference type="Gene3D" id="1.20.120.530">
    <property type="entry name" value="GntR ligand-binding domain-like"/>
    <property type="match status" value="1"/>
</dbReference>
<feature type="compositionally biased region" description="Polar residues" evidence="4">
    <location>
        <begin position="238"/>
        <end position="247"/>
    </location>
</feature>
<dbReference type="EMBL" id="CP049056">
    <property type="protein sequence ID" value="QIE56688.1"/>
    <property type="molecule type" value="Genomic_DNA"/>
</dbReference>
<dbReference type="SUPFAM" id="SSF48008">
    <property type="entry name" value="GntR ligand-binding domain-like"/>
    <property type="match status" value="1"/>
</dbReference>
<name>A0A7L5C0R7_9RHOB</name>
<dbReference type="PRINTS" id="PR00035">
    <property type="entry name" value="HTHGNTR"/>
</dbReference>
<dbReference type="Pfam" id="PF00392">
    <property type="entry name" value="GntR"/>
    <property type="match status" value="1"/>
</dbReference>
<accession>A0A7L5C0R7</accession>
<dbReference type="Gene3D" id="1.10.10.10">
    <property type="entry name" value="Winged helix-like DNA-binding domain superfamily/Winged helix DNA-binding domain"/>
    <property type="match status" value="1"/>
</dbReference>
<evidence type="ECO:0000256" key="4">
    <source>
        <dbReference type="SAM" id="MobiDB-lite"/>
    </source>
</evidence>
<sequence>MQGGKTEQGENNILRLKLSEQVLERLREMIASGELSPGDHMPSERALMERFGVGRPAVREALQALHTQGLITISHGERSRVNELSAETVLVQSDNVARLLLEAAPANLEHLKEARKMFELGVVRAVANMATQRDVENLRALHTAQVRHFSDHTAIRLFIEADMDFHKGIADILGNPVISAASNAMLRWLCEYHISLLHWSDKEDVTLAEHKQIIDRIESNDADGAAEAMQKHLDRSQDLYSSRSASE</sequence>
<feature type="region of interest" description="Disordered" evidence="4">
    <location>
        <begin position="225"/>
        <end position="247"/>
    </location>
</feature>
<dbReference type="InterPro" id="IPR036388">
    <property type="entry name" value="WH-like_DNA-bd_sf"/>
</dbReference>
<keyword evidence="3" id="KW-0804">Transcription</keyword>
<dbReference type="RefSeq" id="WP_165100290.1">
    <property type="nucleotide sequence ID" value="NZ_CP049056.1"/>
</dbReference>
<evidence type="ECO:0000256" key="3">
    <source>
        <dbReference type="ARBA" id="ARBA00023163"/>
    </source>
</evidence>
<dbReference type="SMART" id="SM00345">
    <property type="entry name" value="HTH_GNTR"/>
    <property type="match status" value="1"/>
</dbReference>
<dbReference type="PANTHER" id="PTHR43537">
    <property type="entry name" value="TRANSCRIPTIONAL REGULATOR, GNTR FAMILY"/>
    <property type="match status" value="1"/>
</dbReference>
<keyword evidence="7" id="KW-1185">Reference proteome</keyword>
<organism evidence="6 7">
    <name type="scientific">Pikeienuella piscinae</name>
    <dbReference type="NCBI Taxonomy" id="2748098"/>
    <lineage>
        <taxon>Bacteria</taxon>
        <taxon>Pseudomonadati</taxon>
        <taxon>Pseudomonadota</taxon>
        <taxon>Alphaproteobacteria</taxon>
        <taxon>Rhodobacterales</taxon>
        <taxon>Paracoccaceae</taxon>
        <taxon>Pikeienuella</taxon>
    </lineage>
</organism>
<dbReference type="KEGG" id="hdh:G5B40_15365"/>
<dbReference type="GO" id="GO:0003677">
    <property type="term" value="F:DNA binding"/>
    <property type="evidence" value="ECO:0007669"/>
    <property type="project" value="UniProtKB-KW"/>
</dbReference>
<dbReference type="InterPro" id="IPR008920">
    <property type="entry name" value="TF_FadR/GntR_C"/>
</dbReference>